<keyword evidence="1" id="KW-0732">Signal</keyword>
<sequence>MTCIKRPLFLGCALFALNSLNAFDYEFSGRMENFSKIGFNNSIINSKKGIYPTESFVDVVGMAQVKLNLLPKHTTDHKLSFSLGGTVAGIVFDKTKNEIDQATGMPYGSIVYNFIGGYHGYFFNKFFDPAYACNKGLCRPDPNAGASHARPYVLDTAFLQYDYKDIFGFKLGRYEANIDFMSGSNQGWELYYQPFKTQNQSLKFWWWSSYGRGLAFNSWVYEFYATTPYLQSNGKYINYGWHGITATYNYKRLSAQFDYYFSPKTYNAPGFKLIYDTNTDFKYVGFRSQTMVMVMFPMYYSGWKNDKGQYSIWDGAQHGSQIGKNAVSLNIRQIFWWDKWTAILGIYNTFGNADAFLGSHTMPLGNNNSYVGDGVTESILAFDFWDNTAYDGLADAVTNANTFTIYGSIGGIIRRFAWHIAGRVSHANRNSQGHLGRANEYSLALNLSYAFTHSIFANLKLQYYGVQMNEGYQVGYFGLPQFNNPNGDYSANYQDRSNLMTNLTLKF</sequence>
<feature type="signal peptide" evidence="1">
    <location>
        <begin position="1"/>
        <end position="22"/>
    </location>
</feature>
<name>I0EMM6_HELC0</name>
<dbReference type="PATRIC" id="fig|182217.3.peg.989"/>
<dbReference type="AlphaFoldDB" id="I0EMM6"/>
<accession>I0EMM6</accession>
<organism evidence="2 3">
    <name type="scientific">Helicobacter cetorum (strain ATCC BAA-429 / MIT 00-7128)</name>
    <dbReference type="NCBI Taxonomy" id="182217"/>
    <lineage>
        <taxon>Bacteria</taxon>
        <taxon>Pseudomonadati</taxon>
        <taxon>Campylobacterota</taxon>
        <taxon>Epsilonproteobacteria</taxon>
        <taxon>Campylobacterales</taxon>
        <taxon>Helicobacteraceae</taxon>
        <taxon>Helicobacter</taxon>
    </lineage>
</organism>
<protein>
    <submittedName>
        <fullName evidence="2">Hof family outer membrane protein</fullName>
    </submittedName>
</protein>
<gene>
    <name evidence="2" type="ordered locus">HCW_04640</name>
</gene>
<proteinExistence type="predicted"/>
<evidence type="ECO:0000313" key="2">
    <source>
        <dbReference type="EMBL" id="AFI04195.1"/>
    </source>
</evidence>
<keyword evidence="3" id="KW-1185">Reference proteome</keyword>
<dbReference type="EMBL" id="CP003479">
    <property type="protein sequence ID" value="AFI04195.1"/>
    <property type="molecule type" value="Genomic_DNA"/>
</dbReference>
<dbReference type="Pfam" id="PF02521">
    <property type="entry name" value="HP_OMP_2"/>
    <property type="match status" value="1"/>
</dbReference>
<dbReference type="RefSeq" id="WP_014661065.1">
    <property type="nucleotide sequence ID" value="NC_017737.1"/>
</dbReference>
<dbReference type="HOGENOM" id="CLU_034831_0_0_7"/>
<dbReference type="InterPro" id="IPR003678">
    <property type="entry name" value="Put_OMP"/>
</dbReference>
<dbReference type="KEGG" id="hce:HCW_04640"/>
<reference evidence="3" key="1">
    <citation type="submission" date="2012-04" db="EMBL/GenBank/DDBJ databases">
        <title>Complete genome sequence of Helicobacter cetorum strain MIT 00-7128.</title>
        <authorList>
            <person name="Kersulyte D."/>
            <person name="Berg D.E."/>
        </authorList>
    </citation>
    <scope>NUCLEOTIDE SEQUENCE [LARGE SCALE GENOMIC DNA]</scope>
    <source>
        <strain evidence="3">MIT 00-7128</strain>
    </source>
</reference>
<feature type="chain" id="PRO_5003625808" evidence="1">
    <location>
        <begin position="23"/>
        <end position="507"/>
    </location>
</feature>
<evidence type="ECO:0000256" key="1">
    <source>
        <dbReference type="SAM" id="SignalP"/>
    </source>
</evidence>
<evidence type="ECO:0000313" key="3">
    <source>
        <dbReference type="Proteomes" id="UP000005010"/>
    </source>
</evidence>
<dbReference type="Proteomes" id="UP000005010">
    <property type="component" value="Chromosome"/>
</dbReference>